<dbReference type="PANTHER" id="PTHR21439:SF0">
    <property type="entry name" value="PROTEIN OSCP1"/>
    <property type="match status" value="1"/>
</dbReference>
<feature type="compositionally biased region" description="Polar residues" evidence="1">
    <location>
        <begin position="307"/>
        <end position="317"/>
    </location>
</feature>
<reference evidence="2 3" key="1">
    <citation type="submission" date="2018-07" db="EMBL/GenBank/DDBJ databases">
        <title>The complete nuclear genome of the prasinophyte Chloropicon primus (CCMP1205).</title>
        <authorList>
            <person name="Pombert J.-F."/>
            <person name="Otis C."/>
            <person name="Turmel M."/>
            <person name="Lemieux C."/>
        </authorList>
    </citation>
    <scope>NUCLEOTIDE SEQUENCE [LARGE SCALE GENOMIC DNA]</scope>
    <source>
        <strain evidence="2 3">CCMP1205</strain>
    </source>
</reference>
<keyword evidence="3" id="KW-1185">Reference proteome</keyword>
<dbReference type="OrthoDB" id="2157380at2759"/>
<dbReference type="GO" id="GO:0005737">
    <property type="term" value="C:cytoplasm"/>
    <property type="evidence" value="ECO:0007669"/>
    <property type="project" value="TreeGrafter"/>
</dbReference>
<feature type="region of interest" description="Disordered" evidence="1">
    <location>
        <begin position="294"/>
        <end position="320"/>
    </location>
</feature>
<dbReference type="GO" id="GO:0005886">
    <property type="term" value="C:plasma membrane"/>
    <property type="evidence" value="ECO:0007669"/>
    <property type="project" value="TreeGrafter"/>
</dbReference>
<evidence type="ECO:0000256" key="1">
    <source>
        <dbReference type="SAM" id="MobiDB-lite"/>
    </source>
</evidence>
<protein>
    <submittedName>
        <fullName evidence="2">Organic solute transport protein</fullName>
    </submittedName>
</protein>
<evidence type="ECO:0000313" key="2">
    <source>
        <dbReference type="EMBL" id="QDZ20359.1"/>
    </source>
</evidence>
<feature type="region of interest" description="Disordered" evidence="1">
    <location>
        <begin position="250"/>
        <end position="282"/>
    </location>
</feature>
<name>A0A5B8MIY1_9CHLO</name>
<dbReference type="InterPro" id="IPR019332">
    <property type="entry name" value="OSCP1"/>
</dbReference>
<dbReference type="AlphaFoldDB" id="A0A5B8MIY1"/>
<evidence type="ECO:0000313" key="3">
    <source>
        <dbReference type="Proteomes" id="UP000316726"/>
    </source>
</evidence>
<gene>
    <name evidence="2" type="ORF">A3770_04p28770</name>
</gene>
<organism evidence="2 3">
    <name type="scientific">Chloropicon primus</name>
    <dbReference type="NCBI Taxonomy" id="1764295"/>
    <lineage>
        <taxon>Eukaryota</taxon>
        <taxon>Viridiplantae</taxon>
        <taxon>Chlorophyta</taxon>
        <taxon>Chloropicophyceae</taxon>
        <taxon>Chloropicales</taxon>
        <taxon>Chloropicaceae</taxon>
        <taxon>Chloropicon</taxon>
    </lineage>
</organism>
<accession>A0A5B8MIY1</accession>
<proteinExistence type="predicted"/>
<feature type="compositionally biased region" description="Acidic residues" evidence="1">
    <location>
        <begin position="408"/>
        <end position="423"/>
    </location>
</feature>
<dbReference type="Proteomes" id="UP000316726">
    <property type="component" value="Chromosome 4"/>
</dbReference>
<feature type="region of interest" description="Disordered" evidence="1">
    <location>
        <begin position="396"/>
        <end position="423"/>
    </location>
</feature>
<dbReference type="Pfam" id="PF10188">
    <property type="entry name" value="Oscp1"/>
    <property type="match status" value="1"/>
</dbReference>
<dbReference type="EMBL" id="CP031037">
    <property type="protein sequence ID" value="QDZ20359.1"/>
    <property type="molecule type" value="Genomic_DNA"/>
</dbReference>
<dbReference type="PANTHER" id="PTHR21439">
    <property type="entry name" value="OXIDORED-NITRO DOMAIN-CONTAINING PROTEIN"/>
    <property type="match status" value="1"/>
</dbReference>
<sequence>MSLYGVPFLLTNLGAQTIYVIDQRLRDQNIPITKAQRILGDICAVLFSESLWDQVITPQDLYTSESTRSVLEKIVHSSLIKLNVTSMNKLYDLTQMVFKHQLLTCSKPSMLWALTKKHIETIQDLVPNLIKLKDFNTSMGKFTAVAESLSASDWLALRQNLLEFFKGKRVKITLLMNTKFQSPNGSLASFNKQKGIDEVGGTVVKRFQVLKEGQKRTSTAQLNLPAYKKRMIVARDELICNIYDKDHYNPPTPSPMTSPRGIAPAPTPSPGTSPMTKAADPFGAATPRALLGDKLPRPALSVPKDQGLSTPTSSSNLDGGKELNSLAAMIGATRSKADIVAPSKLSIFADSIDVDEQSDGEDGKTADPMAAVKLVQDIVLETKLVSPRRNLEKVVEDLDLGGGSAGPGEDEGDDDLLDLMDAA</sequence>